<dbReference type="Gene3D" id="2.10.70.10">
    <property type="entry name" value="Complement Module, domain 1"/>
    <property type="match status" value="3"/>
</dbReference>
<keyword evidence="1 4" id="KW-0768">Sushi</keyword>
<evidence type="ECO:0000256" key="1">
    <source>
        <dbReference type="ARBA" id="ARBA00022659"/>
    </source>
</evidence>
<dbReference type="InterPro" id="IPR035976">
    <property type="entry name" value="Sushi/SCR/CCP_sf"/>
</dbReference>
<dbReference type="Pfam" id="PF00084">
    <property type="entry name" value="Sushi"/>
    <property type="match status" value="2"/>
</dbReference>
<name>A0A8C2UJC1_COTJA</name>
<keyword evidence="8" id="KW-1185">Reference proteome</keyword>
<reference evidence="7" key="2">
    <citation type="submission" date="2025-08" db="UniProtKB">
        <authorList>
            <consortium name="Ensembl"/>
        </authorList>
    </citation>
    <scope>IDENTIFICATION</scope>
</reference>
<reference evidence="7" key="3">
    <citation type="submission" date="2025-09" db="UniProtKB">
        <authorList>
            <consortium name="Ensembl"/>
        </authorList>
    </citation>
    <scope>IDENTIFICATION</scope>
</reference>
<dbReference type="CDD" id="cd00033">
    <property type="entry name" value="CCP"/>
    <property type="match status" value="2"/>
</dbReference>
<feature type="disulfide bond" evidence="4">
    <location>
        <begin position="96"/>
        <end position="139"/>
    </location>
</feature>
<organism evidence="7 8">
    <name type="scientific">Coturnix japonica</name>
    <name type="common">Japanese quail</name>
    <name type="synonym">Coturnix coturnix japonica</name>
    <dbReference type="NCBI Taxonomy" id="93934"/>
    <lineage>
        <taxon>Eukaryota</taxon>
        <taxon>Metazoa</taxon>
        <taxon>Chordata</taxon>
        <taxon>Craniata</taxon>
        <taxon>Vertebrata</taxon>
        <taxon>Euteleostomi</taxon>
        <taxon>Archelosauria</taxon>
        <taxon>Archosauria</taxon>
        <taxon>Dinosauria</taxon>
        <taxon>Saurischia</taxon>
        <taxon>Theropoda</taxon>
        <taxon>Coelurosauria</taxon>
        <taxon>Aves</taxon>
        <taxon>Neognathae</taxon>
        <taxon>Galloanserae</taxon>
        <taxon>Galliformes</taxon>
        <taxon>Phasianidae</taxon>
        <taxon>Perdicinae</taxon>
        <taxon>Coturnix</taxon>
    </lineage>
</organism>
<dbReference type="PANTHER" id="PTHR45785">
    <property type="entry name" value="COMPLEMENT FACTOR H-RELATED"/>
    <property type="match status" value="1"/>
</dbReference>
<dbReference type="FunFam" id="2.10.70.10:FF:000060">
    <property type="entry name" value="Complement inhibitory factor H"/>
    <property type="match status" value="1"/>
</dbReference>
<evidence type="ECO:0000313" key="8">
    <source>
        <dbReference type="Proteomes" id="UP000694412"/>
    </source>
</evidence>
<dbReference type="InterPro" id="IPR000436">
    <property type="entry name" value="Sushi_SCR_CCP_dom"/>
</dbReference>
<feature type="signal peptide" evidence="5">
    <location>
        <begin position="1"/>
        <end position="18"/>
    </location>
</feature>
<sequence>MCLWNSLFISYCLSLCFKEKPCSPPQPVEYADDPRLVNQNLKMEKEGRTVYLAGAVLKFTCHSGFELHGSSEISCSMGNWSSSPTCSGNVRRSEKCGPPPDIENGDILSFPLPEYSQGAILKYKCPNFYILEGSQQIKCINGQWTNPPVCLVACTAAEEDMNNNNIELKWRGERKLYSKSGDFIEFDCKIGNVKDPESSPFRVQCINGTLKYPRCKTGSKSSPSVIVWLLFFAYLVQKL</sequence>
<feature type="domain" description="Sushi" evidence="6">
    <location>
        <begin position="94"/>
        <end position="152"/>
    </location>
</feature>
<evidence type="ECO:0000256" key="4">
    <source>
        <dbReference type="PROSITE-ProRule" id="PRU00302"/>
    </source>
</evidence>
<dbReference type="SMART" id="SM00032">
    <property type="entry name" value="CCP"/>
    <property type="match status" value="2"/>
</dbReference>
<evidence type="ECO:0000256" key="3">
    <source>
        <dbReference type="ARBA" id="ARBA00023157"/>
    </source>
</evidence>
<keyword evidence="2 5" id="KW-0732">Signal</keyword>
<comment type="caution">
    <text evidence="4">Lacks conserved residue(s) required for the propagation of feature annotation.</text>
</comment>
<dbReference type="FunFam" id="2.10.70.10:FF:000026">
    <property type="entry name" value="Complement inhibitory factor H"/>
    <property type="match status" value="1"/>
</dbReference>
<evidence type="ECO:0000256" key="2">
    <source>
        <dbReference type="ARBA" id="ARBA00022729"/>
    </source>
</evidence>
<accession>A0A8C2UJC1</accession>
<proteinExistence type="predicted"/>
<evidence type="ECO:0000259" key="6">
    <source>
        <dbReference type="PROSITE" id="PS50923"/>
    </source>
</evidence>
<dbReference type="SUPFAM" id="SSF57535">
    <property type="entry name" value="Complement control module/SCR domain"/>
    <property type="match status" value="3"/>
</dbReference>
<protein>
    <recommendedName>
        <fullName evidence="6">Sushi domain-containing protein</fullName>
    </recommendedName>
</protein>
<dbReference type="GO" id="GO:0005615">
    <property type="term" value="C:extracellular space"/>
    <property type="evidence" value="ECO:0007669"/>
    <property type="project" value="TreeGrafter"/>
</dbReference>
<feature type="chain" id="PRO_5034784271" description="Sushi domain-containing protein" evidence="5">
    <location>
        <begin position="19"/>
        <end position="239"/>
    </location>
</feature>
<dbReference type="GO" id="GO:0001851">
    <property type="term" value="F:complement component C3b binding"/>
    <property type="evidence" value="ECO:0007669"/>
    <property type="project" value="TreeGrafter"/>
</dbReference>
<dbReference type="Ensembl" id="ENSCJPT00005036858.1">
    <property type="protein sequence ID" value="ENSCJPP00005027235.1"/>
    <property type="gene ID" value="ENSCJPG00005021128.1"/>
</dbReference>
<dbReference type="InterPro" id="IPR051503">
    <property type="entry name" value="ComplSys_Reg/VirEntry_Med"/>
</dbReference>
<feature type="domain" description="Sushi" evidence="6">
    <location>
        <begin position="20"/>
        <end position="88"/>
    </location>
</feature>
<evidence type="ECO:0000313" key="7">
    <source>
        <dbReference type="Ensembl" id="ENSCJPP00005027235.1"/>
    </source>
</evidence>
<dbReference type="AlphaFoldDB" id="A0A8C2UJC1"/>
<keyword evidence="3 4" id="KW-1015">Disulfide bond</keyword>
<reference evidence="7" key="1">
    <citation type="submission" date="2015-11" db="EMBL/GenBank/DDBJ databases">
        <authorList>
            <consortium name="International Coturnix japonica Genome Analysis Consortium"/>
            <person name="Warren W."/>
            <person name="Burt D.W."/>
            <person name="Antin P.B."/>
            <person name="Lanford R."/>
            <person name="Gros J."/>
            <person name="Wilson R.K."/>
        </authorList>
    </citation>
    <scope>NUCLEOTIDE SEQUENCE [LARGE SCALE GENOMIC DNA]</scope>
</reference>
<dbReference type="Proteomes" id="UP000694412">
    <property type="component" value="Chromosome 8"/>
</dbReference>
<dbReference type="GO" id="GO:0006956">
    <property type="term" value="P:complement activation"/>
    <property type="evidence" value="ECO:0007669"/>
    <property type="project" value="TreeGrafter"/>
</dbReference>
<dbReference type="PANTHER" id="PTHR45785:SF7">
    <property type="entry name" value="COMPLEMENT FACTOR H"/>
    <property type="match status" value="1"/>
</dbReference>
<dbReference type="GeneTree" id="ENSGT00940000154386"/>
<evidence type="ECO:0000256" key="5">
    <source>
        <dbReference type="SAM" id="SignalP"/>
    </source>
</evidence>
<dbReference type="PROSITE" id="PS50923">
    <property type="entry name" value="SUSHI"/>
    <property type="match status" value="2"/>
</dbReference>